<comment type="caution">
    <text evidence="1">The sequence shown here is derived from an EMBL/GenBank/DDBJ whole genome shotgun (WGS) entry which is preliminary data.</text>
</comment>
<dbReference type="AlphaFoldDB" id="J0S2U8"/>
<dbReference type="Proteomes" id="UP000005601">
    <property type="component" value="Unassembled WGS sequence"/>
</dbReference>
<dbReference type="EMBL" id="AKQH01000003">
    <property type="protein sequence ID" value="EJC29776.1"/>
    <property type="molecule type" value="Genomic_DNA"/>
</dbReference>
<sequence length="64" mass="7558">MRIGGYFEIILSIIPLTLKKRFFRDYRLIRIKLFAISSLKNALDLFLDFYPIMSLCKVAKMLKA</sequence>
<gene>
    <name evidence="1" type="ORF">HPHPP11B_0345</name>
</gene>
<proteinExistence type="predicted"/>
<organism evidence="1 2">
    <name type="scientific">Helicobacter pylori Hp P-11b</name>
    <dbReference type="NCBI Taxonomy" id="992106"/>
    <lineage>
        <taxon>Bacteria</taxon>
        <taxon>Pseudomonadati</taxon>
        <taxon>Campylobacterota</taxon>
        <taxon>Epsilonproteobacteria</taxon>
        <taxon>Campylobacterales</taxon>
        <taxon>Helicobacteraceae</taxon>
        <taxon>Helicobacter</taxon>
    </lineage>
</organism>
<accession>J0S2U8</accession>
<evidence type="ECO:0000313" key="1">
    <source>
        <dbReference type="EMBL" id="EJC29776.1"/>
    </source>
</evidence>
<dbReference type="PATRIC" id="fig|992106.3.peg.336"/>
<evidence type="ECO:0000313" key="2">
    <source>
        <dbReference type="Proteomes" id="UP000005601"/>
    </source>
</evidence>
<protein>
    <submittedName>
        <fullName evidence="1">Uncharacterized protein</fullName>
    </submittedName>
</protein>
<name>J0S2U8_HELPX</name>
<reference evidence="1 2" key="1">
    <citation type="submission" date="2012-05" db="EMBL/GenBank/DDBJ databases">
        <title>Genome sequence of Helicobacter pylori Hp P-11b.</title>
        <authorList>
            <person name="Blanchard T.G."/>
            <person name="Czinn S.J."/>
            <person name="McCracken C."/>
            <person name="Abolude K."/>
            <person name="Maroo A."/>
            <person name="Santana-Cruz I."/>
            <person name="Tallon L.J."/>
            <person name="Ficke F.W.F."/>
        </authorList>
    </citation>
    <scope>NUCLEOTIDE SEQUENCE [LARGE SCALE GENOMIC DNA]</scope>
    <source>
        <strain evidence="1 2">Hp P-11b</strain>
    </source>
</reference>